<evidence type="ECO:0000259" key="1">
    <source>
        <dbReference type="Pfam" id="PF05225"/>
    </source>
</evidence>
<sequence length="91" mass="10210">MVRNYKAKKDIKLIEVKINEAVSKIENKSFSVRAAAIAVEIPFSTLHSHLMRLKYLAVVKHVGTASYIPAEYESKLAACVKSVARWGFPFT</sequence>
<dbReference type="AlphaFoldDB" id="A0A4Y2GYP5"/>
<dbReference type="EMBL" id="BGPR01001609">
    <property type="protein sequence ID" value="GBM57836.1"/>
    <property type="molecule type" value="Genomic_DNA"/>
</dbReference>
<dbReference type="Pfam" id="PF05225">
    <property type="entry name" value="HTH_psq"/>
    <property type="match status" value="1"/>
</dbReference>
<protein>
    <recommendedName>
        <fullName evidence="1">HTH psq-type domain-containing protein</fullName>
    </recommendedName>
</protein>
<comment type="caution">
    <text evidence="2">The sequence shown here is derived from an EMBL/GenBank/DDBJ whole genome shotgun (WGS) entry which is preliminary data.</text>
</comment>
<name>A0A4Y2GYP5_ARAVE</name>
<dbReference type="InterPro" id="IPR007889">
    <property type="entry name" value="HTH_Psq"/>
</dbReference>
<keyword evidence="3" id="KW-1185">Reference proteome</keyword>
<evidence type="ECO:0000313" key="3">
    <source>
        <dbReference type="Proteomes" id="UP000499080"/>
    </source>
</evidence>
<gene>
    <name evidence="2" type="ORF">AVEN_200365_1</name>
</gene>
<accession>A0A4Y2GYP5</accession>
<organism evidence="2 3">
    <name type="scientific">Araneus ventricosus</name>
    <name type="common">Orbweaver spider</name>
    <name type="synonym">Epeira ventricosa</name>
    <dbReference type="NCBI Taxonomy" id="182803"/>
    <lineage>
        <taxon>Eukaryota</taxon>
        <taxon>Metazoa</taxon>
        <taxon>Ecdysozoa</taxon>
        <taxon>Arthropoda</taxon>
        <taxon>Chelicerata</taxon>
        <taxon>Arachnida</taxon>
        <taxon>Araneae</taxon>
        <taxon>Araneomorphae</taxon>
        <taxon>Entelegynae</taxon>
        <taxon>Araneoidea</taxon>
        <taxon>Araneidae</taxon>
        <taxon>Araneus</taxon>
    </lineage>
</organism>
<dbReference type="Proteomes" id="UP000499080">
    <property type="component" value="Unassembled WGS sequence"/>
</dbReference>
<evidence type="ECO:0000313" key="2">
    <source>
        <dbReference type="EMBL" id="GBM57836.1"/>
    </source>
</evidence>
<feature type="domain" description="HTH psq-type" evidence="1">
    <location>
        <begin position="17"/>
        <end position="50"/>
    </location>
</feature>
<reference evidence="2 3" key="1">
    <citation type="journal article" date="2019" name="Sci. Rep.">
        <title>Orb-weaving spider Araneus ventricosus genome elucidates the spidroin gene catalogue.</title>
        <authorList>
            <person name="Kono N."/>
            <person name="Nakamura H."/>
            <person name="Ohtoshi R."/>
            <person name="Moran D.A.P."/>
            <person name="Shinohara A."/>
            <person name="Yoshida Y."/>
            <person name="Fujiwara M."/>
            <person name="Mori M."/>
            <person name="Tomita M."/>
            <person name="Arakawa K."/>
        </authorList>
    </citation>
    <scope>NUCLEOTIDE SEQUENCE [LARGE SCALE GENOMIC DNA]</scope>
</reference>
<dbReference type="GO" id="GO:0003677">
    <property type="term" value="F:DNA binding"/>
    <property type="evidence" value="ECO:0007669"/>
    <property type="project" value="InterPro"/>
</dbReference>
<proteinExistence type="predicted"/>